<dbReference type="PROSITE" id="PS51257">
    <property type="entry name" value="PROKAR_LIPOPROTEIN"/>
    <property type="match status" value="1"/>
</dbReference>
<protein>
    <recommendedName>
        <fullName evidence="3">GDSL-like Lipase/Acylhydrolase</fullName>
    </recommendedName>
</protein>
<dbReference type="InterPro" id="IPR001087">
    <property type="entry name" value="GDSL"/>
</dbReference>
<dbReference type="RefSeq" id="WP_165143802.1">
    <property type="nucleotide sequence ID" value="NZ_JAALLT010000005.1"/>
</dbReference>
<dbReference type="SUPFAM" id="SSF52266">
    <property type="entry name" value="SGNH hydrolase"/>
    <property type="match status" value="1"/>
</dbReference>
<comment type="caution">
    <text evidence="1">The sequence shown here is derived from an EMBL/GenBank/DDBJ whole genome shotgun (WGS) entry which is preliminary data.</text>
</comment>
<proteinExistence type="predicted"/>
<dbReference type="InterPro" id="IPR036514">
    <property type="entry name" value="SGNH_hydro_sf"/>
</dbReference>
<evidence type="ECO:0000313" key="1">
    <source>
        <dbReference type="EMBL" id="NGP78069.1"/>
    </source>
</evidence>
<evidence type="ECO:0000313" key="2">
    <source>
        <dbReference type="Proteomes" id="UP000473278"/>
    </source>
</evidence>
<dbReference type="GO" id="GO:0016788">
    <property type="term" value="F:hydrolase activity, acting on ester bonds"/>
    <property type="evidence" value="ECO:0007669"/>
    <property type="project" value="InterPro"/>
</dbReference>
<organism evidence="1 2">
    <name type="scientific">Halalkalibaculum roseum</name>
    <dbReference type="NCBI Taxonomy" id="2709311"/>
    <lineage>
        <taxon>Bacteria</taxon>
        <taxon>Pseudomonadati</taxon>
        <taxon>Balneolota</taxon>
        <taxon>Balneolia</taxon>
        <taxon>Balneolales</taxon>
        <taxon>Balneolaceae</taxon>
        <taxon>Halalkalibaculum</taxon>
    </lineage>
</organism>
<evidence type="ECO:0008006" key="3">
    <source>
        <dbReference type="Google" id="ProtNLM"/>
    </source>
</evidence>
<dbReference type="Pfam" id="PF00657">
    <property type="entry name" value="Lipase_GDSL"/>
    <property type="match status" value="1"/>
</dbReference>
<dbReference type="Gene3D" id="3.40.50.1110">
    <property type="entry name" value="SGNH hydrolase"/>
    <property type="match status" value="2"/>
</dbReference>
<dbReference type="EMBL" id="JAALLT010000005">
    <property type="protein sequence ID" value="NGP78069.1"/>
    <property type="molecule type" value="Genomic_DNA"/>
</dbReference>
<dbReference type="Proteomes" id="UP000473278">
    <property type="component" value="Unassembled WGS sequence"/>
</dbReference>
<reference evidence="1 2" key="1">
    <citation type="submission" date="2020-02" db="EMBL/GenBank/DDBJ databases">
        <title>Balneolaceae bacterium YR4-1, complete genome.</title>
        <authorList>
            <person name="Li Y."/>
            <person name="Wu S."/>
        </authorList>
    </citation>
    <scope>NUCLEOTIDE SEQUENCE [LARGE SCALE GENOMIC DNA]</scope>
    <source>
        <strain evidence="1 2">YR4-1</strain>
    </source>
</reference>
<dbReference type="AlphaFoldDB" id="A0A6M1SSN7"/>
<sequence length="454" mass="48895">MKFTFKKTSISVLVLLLMVLAGCEDYSSLNLKPIDSGNADYSNYVAVGNSLTAGYQNSSLYASGQQFSFPKQIARQLRIEESFDQPLISDPGIGGRIELNSLNPIGLEVTSSRGTPFNQNQKPFKNLGIPGSILVDYLNPNNQGQLKERSTNPQNPAFNPFYSIVLPNNELAKDAPNIHNQVVAQNPTFVTFWLGNNDVLGYVTSGGQSAQGITDPAVFAQLYQASVQALQATGASVVVYNIPDVTSIPYVFLLRSQLEQQGAITFNEDTQSYQLVTEQGNFDIYISVDGNAEVMRQDDFPTLRAQEFFVQVQRGNIPPPIQPENAIPDNLVLDGSLGDGDPTNSELEQAAAAVQQFNATIASAASSAGFGLVDINAIYNEVITNYQTNGGGYSTNGIKLQPLPGSLFSFDGIHPTNRGASVIANETIKVMNSTFGSSVDLIDVSDIPEGLPVD</sequence>
<keyword evidence="2" id="KW-1185">Reference proteome</keyword>
<name>A0A6M1SSN7_9BACT</name>
<gene>
    <name evidence="1" type="ORF">G3570_15580</name>
</gene>
<accession>A0A6M1SSN7</accession>